<gene>
    <name evidence="2" type="ORF">SCLCIDRAFT_25669</name>
</gene>
<feature type="compositionally biased region" description="Basic and acidic residues" evidence="1">
    <location>
        <begin position="291"/>
        <end position="303"/>
    </location>
</feature>
<dbReference type="OrthoDB" id="2676650at2759"/>
<reference evidence="3" key="2">
    <citation type="submission" date="2015-01" db="EMBL/GenBank/DDBJ databases">
        <title>Evolutionary Origins and Diversification of the Mycorrhizal Mutualists.</title>
        <authorList>
            <consortium name="DOE Joint Genome Institute"/>
            <consortium name="Mycorrhizal Genomics Consortium"/>
            <person name="Kohler A."/>
            <person name="Kuo A."/>
            <person name="Nagy L.G."/>
            <person name="Floudas D."/>
            <person name="Copeland A."/>
            <person name="Barry K.W."/>
            <person name="Cichocki N."/>
            <person name="Veneault-Fourrey C."/>
            <person name="LaButti K."/>
            <person name="Lindquist E.A."/>
            <person name="Lipzen A."/>
            <person name="Lundell T."/>
            <person name="Morin E."/>
            <person name="Murat C."/>
            <person name="Riley R."/>
            <person name="Ohm R."/>
            <person name="Sun H."/>
            <person name="Tunlid A."/>
            <person name="Henrissat B."/>
            <person name="Grigoriev I.V."/>
            <person name="Hibbett D.S."/>
            <person name="Martin F."/>
        </authorList>
    </citation>
    <scope>NUCLEOTIDE SEQUENCE [LARGE SCALE GENOMIC DNA]</scope>
    <source>
        <strain evidence="3">Foug A</strain>
    </source>
</reference>
<proteinExistence type="predicted"/>
<dbReference type="HOGENOM" id="CLU_921847_0_0_1"/>
<dbReference type="EMBL" id="KN822049">
    <property type="protein sequence ID" value="KIM61713.1"/>
    <property type="molecule type" value="Genomic_DNA"/>
</dbReference>
<evidence type="ECO:0000256" key="1">
    <source>
        <dbReference type="SAM" id="MobiDB-lite"/>
    </source>
</evidence>
<keyword evidence="3" id="KW-1185">Reference proteome</keyword>
<feature type="compositionally biased region" description="Low complexity" evidence="1">
    <location>
        <begin position="19"/>
        <end position="31"/>
    </location>
</feature>
<feature type="compositionally biased region" description="Low complexity" evidence="1">
    <location>
        <begin position="42"/>
        <end position="64"/>
    </location>
</feature>
<feature type="region of interest" description="Disordered" evidence="1">
    <location>
        <begin position="288"/>
        <end position="318"/>
    </location>
</feature>
<protein>
    <submittedName>
        <fullName evidence="2">Uncharacterized protein</fullName>
    </submittedName>
</protein>
<evidence type="ECO:0000313" key="2">
    <source>
        <dbReference type="EMBL" id="KIM61713.1"/>
    </source>
</evidence>
<dbReference type="Proteomes" id="UP000053989">
    <property type="component" value="Unassembled WGS sequence"/>
</dbReference>
<sequence length="318" mass="35327">MHCKNSSKSFKVRWAHSGTATSLPLSSTPTSFDSMNDIQDNSVAVPALSPSVSSSENSIQPSSPGEDDFQIKSVPFNAKFPSDDSSKKPTVVTPASSRHLRPQLWTRTRSVSVRDRTVEAQRHMYTRHHPYSRRDGATPLELRFVARTLGQSLHNGMTMQDVVEGRELFIKALSTMPDRVLFKAYQSKQADRDCVAHRVALTLAEIESTERRKDYLSAIYGQHEGELSVTKAQLDILEELLDGRGLSDIEDDGGYHRTVYADELVALTIAEGQTNQMKGVVDSRASWTQHVGDHDESSDDDSKLPFTGLLSSDDDPDF</sequence>
<reference evidence="2 3" key="1">
    <citation type="submission" date="2014-04" db="EMBL/GenBank/DDBJ databases">
        <authorList>
            <consortium name="DOE Joint Genome Institute"/>
            <person name="Kuo A."/>
            <person name="Kohler A."/>
            <person name="Nagy L.G."/>
            <person name="Floudas D."/>
            <person name="Copeland A."/>
            <person name="Barry K.W."/>
            <person name="Cichocki N."/>
            <person name="Veneault-Fourrey C."/>
            <person name="LaButti K."/>
            <person name="Lindquist E.A."/>
            <person name="Lipzen A."/>
            <person name="Lundell T."/>
            <person name="Morin E."/>
            <person name="Murat C."/>
            <person name="Sun H."/>
            <person name="Tunlid A."/>
            <person name="Henrissat B."/>
            <person name="Grigoriev I.V."/>
            <person name="Hibbett D.S."/>
            <person name="Martin F."/>
            <person name="Nordberg H.P."/>
            <person name="Cantor M.N."/>
            <person name="Hua S.X."/>
        </authorList>
    </citation>
    <scope>NUCLEOTIDE SEQUENCE [LARGE SCALE GENOMIC DNA]</scope>
    <source>
        <strain evidence="2 3">Foug A</strain>
    </source>
</reference>
<feature type="region of interest" description="Disordered" evidence="1">
    <location>
        <begin position="19"/>
        <end position="98"/>
    </location>
</feature>
<name>A0A0C2ZJE9_9AGAM</name>
<organism evidence="2 3">
    <name type="scientific">Scleroderma citrinum Foug A</name>
    <dbReference type="NCBI Taxonomy" id="1036808"/>
    <lineage>
        <taxon>Eukaryota</taxon>
        <taxon>Fungi</taxon>
        <taxon>Dikarya</taxon>
        <taxon>Basidiomycota</taxon>
        <taxon>Agaricomycotina</taxon>
        <taxon>Agaricomycetes</taxon>
        <taxon>Agaricomycetidae</taxon>
        <taxon>Boletales</taxon>
        <taxon>Sclerodermatineae</taxon>
        <taxon>Sclerodermataceae</taxon>
        <taxon>Scleroderma</taxon>
    </lineage>
</organism>
<dbReference type="InParanoid" id="A0A0C2ZJE9"/>
<evidence type="ECO:0000313" key="3">
    <source>
        <dbReference type="Proteomes" id="UP000053989"/>
    </source>
</evidence>
<dbReference type="AlphaFoldDB" id="A0A0C2ZJE9"/>
<feature type="compositionally biased region" description="Polar residues" evidence="1">
    <location>
        <begin position="32"/>
        <end position="41"/>
    </location>
</feature>
<accession>A0A0C2ZJE9</accession>